<dbReference type="InterPro" id="IPR003439">
    <property type="entry name" value="ABC_transporter-like_ATP-bd"/>
</dbReference>
<evidence type="ECO:0000259" key="11">
    <source>
        <dbReference type="PROSITE" id="PS50893"/>
    </source>
</evidence>
<evidence type="ECO:0000313" key="12">
    <source>
        <dbReference type="EMBL" id="OIU67020.1"/>
    </source>
</evidence>
<feature type="domain" description="ABC transporter" evidence="11">
    <location>
        <begin position="4"/>
        <end position="230"/>
    </location>
</feature>
<keyword evidence="3" id="KW-0410">Iron transport</keyword>
<evidence type="ECO:0000256" key="5">
    <source>
        <dbReference type="ARBA" id="ARBA00022741"/>
    </source>
</evidence>
<evidence type="ECO:0000256" key="1">
    <source>
        <dbReference type="ARBA" id="ARBA00022448"/>
    </source>
</evidence>
<comment type="caution">
    <text evidence="12">The sequence shown here is derived from an EMBL/GenBank/DDBJ whole genome shotgun (WGS) entry which is preliminary data.</text>
</comment>
<keyword evidence="6" id="KW-0067">ATP-binding</keyword>
<dbReference type="CDD" id="cd03259">
    <property type="entry name" value="ABC_Carb_Solutes_like"/>
    <property type="match status" value="1"/>
</dbReference>
<gene>
    <name evidence="12" type="ORF">BHE18_14075</name>
</gene>
<dbReference type="PANTHER" id="PTHR42781">
    <property type="entry name" value="SPERMIDINE/PUTRESCINE IMPORT ATP-BINDING PROTEIN POTA"/>
    <property type="match status" value="1"/>
</dbReference>
<dbReference type="InterPro" id="IPR015853">
    <property type="entry name" value="ABC_transpr_FbpC"/>
</dbReference>
<evidence type="ECO:0000256" key="3">
    <source>
        <dbReference type="ARBA" id="ARBA00022496"/>
    </source>
</evidence>
<dbReference type="RefSeq" id="WP_071620569.1">
    <property type="nucleotide sequence ID" value="NZ_MINN01000150.1"/>
</dbReference>
<keyword evidence="8" id="KW-0408">Iron</keyword>
<evidence type="ECO:0000256" key="4">
    <source>
        <dbReference type="ARBA" id="ARBA00022519"/>
    </source>
</evidence>
<dbReference type="Proteomes" id="UP000182062">
    <property type="component" value="Unassembled WGS sequence"/>
</dbReference>
<keyword evidence="9" id="KW-0406">Ion transport</keyword>
<dbReference type="OrthoDB" id="9790614at2"/>
<evidence type="ECO:0000256" key="8">
    <source>
        <dbReference type="ARBA" id="ARBA00023004"/>
    </source>
</evidence>
<dbReference type="Gene3D" id="3.40.50.300">
    <property type="entry name" value="P-loop containing nucleotide triphosphate hydrolases"/>
    <property type="match status" value="1"/>
</dbReference>
<dbReference type="PROSITE" id="PS00211">
    <property type="entry name" value="ABC_TRANSPORTER_1"/>
    <property type="match status" value="1"/>
</dbReference>
<reference evidence="12 13" key="1">
    <citation type="submission" date="2016-09" db="EMBL/GenBank/DDBJ databases">
        <title>Bacillus aquimaris SAMM genome sequence reveals colonization and biosurfactant production capacities.</title>
        <authorList>
            <person name="Waghmode S.R."/>
            <person name="Suryavanshi M.V."/>
        </authorList>
    </citation>
    <scope>NUCLEOTIDE SEQUENCE [LARGE SCALE GENOMIC DNA]</scope>
    <source>
        <strain evidence="12 13">SAMM</strain>
    </source>
</reference>
<dbReference type="GO" id="GO:0015408">
    <property type="term" value="F:ABC-type ferric iron transporter activity"/>
    <property type="evidence" value="ECO:0007669"/>
    <property type="project" value="InterPro"/>
</dbReference>
<keyword evidence="4" id="KW-0997">Cell inner membrane</keyword>
<protein>
    <submittedName>
        <fullName evidence="12">ABC transporter</fullName>
    </submittedName>
</protein>
<keyword evidence="13" id="KW-1185">Reference proteome</keyword>
<evidence type="ECO:0000256" key="9">
    <source>
        <dbReference type="ARBA" id="ARBA00023065"/>
    </source>
</evidence>
<keyword evidence="2" id="KW-1003">Cell membrane</keyword>
<proteinExistence type="predicted"/>
<dbReference type="InterPro" id="IPR050093">
    <property type="entry name" value="ABC_SmlMolc_Importer"/>
</dbReference>
<dbReference type="EMBL" id="MINN01000150">
    <property type="protein sequence ID" value="OIU67020.1"/>
    <property type="molecule type" value="Genomic_DNA"/>
</dbReference>
<evidence type="ECO:0000313" key="13">
    <source>
        <dbReference type="Proteomes" id="UP000182062"/>
    </source>
</evidence>
<name>A0A1J6VRF6_9BACI</name>
<dbReference type="PROSITE" id="PS50893">
    <property type="entry name" value="ABC_TRANSPORTER_2"/>
    <property type="match status" value="1"/>
</dbReference>
<keyword evidence="1" id="KW-0813">Transport</keyword>
<dbReference type="InterPro" id="IPR017871">
    <property type="entry name" value="ABC_transporter-like_CS"/>
</dbReference>
<organism evidence="12 13">
    <name type="scientific">Rossellomorea aquimaris</name>
    <dbReference type="NCBI Taxonomy" id="189382"/>
    <lineage>
        <taxon>Bacteria</taxon>
        <taxon>Bacillati</taxon>
        <taxon>Bacillota</taxon>
        <taxon>Bacilli</taxon>
        <taxon>Bacillales</taxon>
        <taxon>Bacillaceae</taxon>
        <taxon>Rossellomorea</taxon>
    </lineage>
</organism>
<dbReference type="GO" id="GO:0016887">
    <property type="term" value="F:ATP hydrolysis activity"/>
    <property type="evidence" value="ECO:0007669"/>
    <property type="project" value="InterPro"/>
</dbReference>
<dbReference type="Pfam" id="PF00005">
    <property type="entry name" value="ABC_tran"/>
    <property type="match status" value="1"/>
</dbReference>
<evidence type="ECO:0000256" key="10">
    <source>
        <dbReference type="ARBA" id="ARBA00023136"/>
    </source>
</evidence>
<sequence>MNILTINNLTFSFPKSRIPVIKDFSFSMNEGEIVGILGESGSGKSTLLRLISGLEIPRGGTIEIAGRQVAGKKTFVQPENRGVGMVFQDYALFPHMTVRDNLLFGLSRLPRKERNPRVREMLELIQMTEFEKRYPHQLSGGQQQRIALARALAPKPELLLMDEPFSNLDASLKGAIRDELCTILKKANMTCIMVSHDKEDVQAICDRSLVFGNKDDLLQQTPDDRELTFLK</sequence>
<keyword evidence="10" id="KW-0472">Membrane</keyword>
<dbReference type="PANTHER" id="PTHR42781:SF5">
    <property type="entry name" value="PUTRESCINE TRANSPORT ATP-BINDING PROTEIN POTG"/>
    <property type="match status" value="1"/>
</dbReference>
<dbReference type="InterPro" id="IPR027417">
    <property type="entry name" value="P-loop_NTPase"/>
</dbReference>
<evidence type="ECO:0000256" key="6">
    <source>
        <dbReference type="ARBA" id="ARBA00022840"/>
    </source>
</evidence>
<dbReference type="GO" id="GO:0016020">
    <property type="term" value="C:membrane"/>
    <property type="evidence" value="ECO:0007669"/>
    <property type="project" value="InterPro"/>
</dbReference>
<keyword evidence="5" id="KW-0547">Nucleotide-binding</keyword>
<dbReference type="GO" id="GO:0005524">
    <property type="term" value="F:ATP binding"/>
    <property type="evidence" value="ECO:0007669"/>
    <property type="project" value="UniProtKB-KW"/>
</dbReference>
<evidence type="ECO:0000256" key="7">
    <source>
        <dbReference type="ARBA" id="ARBA00022967"/>
    </source>
</evidence>
<evidence type="ECO:0000256" key="2">
    <source>
        <dbReference type="ARBA" id="ARBA00022475"/>
    </source>
</evidence>
<dbReference type="AlphaFoldDB" id="A0A1J6VRF6"/>
<keyword evidence="7" id="KW-1278">Translocase</keyword>
<accession>A0A1J6VRF6</accession>
<dbReference type="SMART" id="SM00382">
    <property type="entry name" value="AAA"/>
    <property type="match status" value="1"/>
</dbReference>
<dbReference type="SUPFAM" id="SSF52540">
    <property type="entry name" value="P-loop containing nucleoside triphosphate hydrolases"/>
    <property type="match status" value="1"/>
</dbReference>
<dbReference type="InterPro" id="IPR003593">
    <property type="entry name" value="AAA+_ATPase"/>
</dbReference>